<dbReference type="Pfam" id="PF00199">
    <property type="entry name" value="Catalase"/>
    <property type="match status" value="1"/>
</dbReference>
<dbReference type="EMBL" id="JAZHXJ010000174">
    <property type="protein sequence ID" value="KAL1870526.1"/>
    <property type="molecule type" value="Genomic_DNA"/>
</dbReference>
<keyword evidence="4" id="KW-0575">Peroxidase</keyword>
<comment type="cofactor">
    <cofactor evidence="1">
        <name>heme</name>
        <dbReference type="ChEBI" id="CHEBI:30413"/>
    </cofactor>
</comment>
<evidence type="ECO:0000256" key="9">
    <source>
        <dbReference type="ARBA" id="ARBA00023324"/>
    </source>
</evidence>
<keyword evidence="14" id="KW-1185">Reference proteome</keyword>
<dbReference type="Pfam" id="PF06628">
    <property type="entry name" value="Catalase-rel"/>
    <property type="match status" value="1"/>
</dbReference>
<feature type="domain" description="Catalase core" evidence="10">
    <location>
        <begin position="32"/>
        <end position="107"/>
    </location>
</feature>
<evidence type="ECO:0000256" key="1">
    <source>
        <dbReference type="ARBA" id="ARBA00001971"/>
    </source>
</evidence>
<dbReference type="InterPro" id="IPR011614">
    <property type="entry name" value="Catalase_core"/>
</dbReference>
<evidence type="ECO:0000256" key="7">
    <source>
        <dbReference type="ARBA" id="ARBA00023002"/>
    </source>
</evidence>
<keyword evidence="9" id="KW-0376">Hydrogen peroxide</keyword>
<feature type="domain" description="Catalase immune-responsive" evidence="11">
    <location>
        <begin position="174"/>
        <end position="237"/>
    </location>
</feature>
<dbReference type="PANTHER" id="PTHR42821:SF3">
    <property type="entry name" value="CATALASE B"/>
    <property type="match status" value="1"/>
</dbReference>
<dbReference type="InterPro" id="IPR018028">
    <property type="entry name" value="Catalase"/>
</dbReference>
<keyword evidence="8" id="KW-0408">Iron</keyword>
<reference evidence="13 14" key="1">
    <citation type="journal article" date="2024" name="Commun. Biol.">
        <title>Comparative genomic analysis of thermophilic fungi reveals convergent evolutionary adaptations and gene losses.</title>
        <authorList>
            <person name="Steindorff A.S."/>
            <person name="Aguilar-Pontes M.V."/>
            <person name="Robinson A.J."/>
            <person name="Andreopoulos B."/>
            <person name="LaButti K."/>
            <person name="Kuo A."/>
            <person name="Mondo S."/>
            <person name="Riley R."/>
            <person name="Otillar R."/>
            <person name="Haridas S."/>
            <person name="Lipzen A."/>
            <person name="Grimwood J."/>
            <person name="Schmutz J."/>
            <person name="Clum A."/>
            <person name="Reid I.D."/>
            <person name="Moisan M.C."/>
            <person name="Butler G."/>
            <person name="Nguyen T.T.M."/>
            <person name="Dewar K."/>
            <person name="Conant G."/>
            <person name="Drula E."/>
            <person name="Henrissat B."/>
            <person name="Hansel C."/>
            <person name="Singer S."/>
            <person name="Hutchinson M.I."/>
            <person name="de Vries R.P."/>
            <person name="Natvig D.O."/>
            <person name="Powell A.J."/>
            <person name="Tsang A."/>
            <person name="Grigoriev I.V."/>
        </authorList>
    </citation>
    <scope>NUCLEOTIDE SEQUENCE [LARGE SCALE GENOMIC DNA]</scope>
    <source>
        <strain evidence="13 14">ATCC 24622</strain>
    </source>
</reference>
<dbReference type="Gene3D" id="2.40.180.10">
    <property type="entry name" value="Catalase core domain"/>
    <property type="match status" value="1"/>
</dbReference>
<dbReference type="Gene3D" id="1.20.1370.20">
    <property type="match status" value="1"/>
</dbReference>
<feature type="domain" description="Large catalase C-terminal" evidence="12">
    <location>
        <begin position="268"/>
        <end position="418"/>
    </location>
</feature>
<dbReference type="PROSITE" id="PS00437">
    <property type="entry name" value="CATALASE_1"/>
    <property type="match status" value="1"/>
</dbReference>
<evidence type="ECO:0000256" key="8">
    <source>
        <dbReference type="ARBA" id="ARBA00023004"/>
    </source>
</evidence>
<sequence length="421" mass="46132">MKLDRNPTNYFAETEQIMVSLYRVYENETIERFHALTRLQFQPGHIVRGIDFTEDPLLQGRVFSYLDTQLNRHGGPNFEQLPINRPRVDVHNNNRDGAGQNLIHKNTHPCKLLLVPLPLLGRWMKALVNVFGLPDTPSVLSGGFPAQANQTSGRGFFTAPSRKASGGFVRELSSTFDDHWSQPRLFFNSLTTVEQQFLINAMRFETSHIQSEAVRKNVISQLNRVSNTLAKRVAKVLGLAAPAPDPKYYHNNKTEFISITNHKLPTIATLRVAVLVSVGAPVSLTQASQLKNRLKQAGVVVTVVGESHSSGSAVDVTYSAADASTFDGIIVADGAQKLFGDSKTASSSSLYPVGRPGQILLDGFRWGKPVGALGAASSALRFVGNSSAPGVYTHSNMDSFISSFKTGLETFKFVDRFPLDS</sequence>
<comment type="similarity">
    <text evidence="2">Belongs to the catalase family.</text>
</comment>
<proteinExistence type="inferred from homology"/>
<evidence type="ECO:0000256" key="5">
    <source>
        <dbReference type="ARBA" id="ARBA00022617"/>
    </source>
</evidence>
<dbReference type="Proteomes" id="UP001586593">
    <property type="component" value="Unassembled WGS sequence"/>
</dbReference>
<dbReference type="PANTHER" id="PTHR42821">
    <property type="entry name" value="CATALASE"/>
    <property type="match status" value="1"/>
</dbReference>
<dbReference type="InterPro" id="IPR020835">
    <property type="entry name" value="Catalase_sf"/>
</dbReference>
<dbReference type="Gene3D" id="3.40.50.880">
    <property type="match status" value="1"/>
</dbReference>
<evidence type="ECO:0000259" key="10">
    <source>
        <dbReference type="Pfam" id="PF00199"/>
    </source>
</evidence>
<evidence type="ECO:0000259" key="12">
    <source>
        <dbReference type="Pfam" id="PF18011"/>
    </source>
</evidence>
<evidence type="ECO:0000256" key="3">
    <source>
        <dbReference type="ARBA" id="ARBA00012314"/>
    </source>
</evidence>
<evidence type="ECO:0000256" key="4">
    <source>
        <dbReference type="ARBA" id="ARBA00022559"/>
    </source>
</evidence>
<dbReference type="SUPFAM" id="SSF52317">
    <property type="entry name" value="Class I glutamine amidotransferase-like"/>
    <property type="match status" value="1"/>
</dbReference>
<evidence type="ECO:0000256" key="6">
    <source>
        <dbReference type="ARBA" id="ARBA00022723"/>
    </source>
</evidence>
<dbReference type="InterPro" id="IPR029062">
    <property type="entry name" value="Class_I_gatase-like"/>
</dbReference>
<comment type="caution">
    <text evidence="13">The sequence shown here is derived from an EMBL/GenBank/DDBJ whole genome shotgun (WGS) entry which is preliminary data.</text>
</comment>
<evidence type="ECO:0000256" key="2">
    <source>
        <dbReference type="ARBA" id="ARBA00005329"/>
    </source>
</evidence>
<evidence type="ECO:0000313" key="13">
    <source>
        <dbReference type="EMBL" id="KAL1870526.1"/>
    </source>
</evidence>
<dbReference type="InterPro" id="IPR043156">
    <property type="entry name" value="Catalase_clade2_helical"/>
</dbReference>
<keyword evidence="6" id="KW-0479">Metal-binding</keyword>
<dbReference type="PROSITE" id="PS51402">
    <property type="entry name" value="CATALASE_3"/>
    <property type="match status" value="1"/>
</dbReference>
<dbReference type="InterPro" id="IPR024712">
    <property type="entry name" value="Catalase_clade2"/>
</dbReference>
<dbReference type="InterPro" id="IPR002226">
    <property type="entry name" value="Catalase_haem_BS"/>
</dbReference>
<dbReference type="InterPro" id="IPR041399">
    <property type="entry name" value="Catalase_large_C"/>
</dbReference>
<dbReference type="SUPFAM" id="SSF56634">
    <property type="entry name" value="Heme-dependent catalase-like"/>
    <property type="match status" value="1"/>
</dbReference>
<keyword evidence="5" id="KW-0349">Heme</keyword>
<dbReference type="EC" id="1.11.1.6" evidence="3"/>
<gene>
    <name evidence="13" type="ORF">VTK73DRAFT_2600</name>
</gene>
<name>A0ABR3X3M1_9PEZI</name>
<protein>
    <recommendedName>
        <fullName evidence="3">catalase</fullName>
        <ecNumber evidence="3">1.11.1.6</ecNumber>
    </recommendedName>
</protein>
<evidence type="ECO:0000313" key="14">
    <source>
        <dbReference type="Proteomes" id="UP001586593"/>
    </source>
</evidence>
<dbReference type="InterPro" id="IPR010582">
    <property type="entry name" value="Catalase_immune_responsive"/>
</dbReference>
<accession>A0ABR3X3M1</accession>
<organism evidence="13 14">
    <name type="scientific">Phialemonium thermophilum</name>
    <dbReference type="NCBI Taxonomy" id="223376"/>
    <lineage>
        <taxon>Eukaryota</taxon>
        <taxon>Fungi</taxon>
        <taxon>Dikarya</taxon>
        <taxon>Ascomycota</taxon>
        <taxon>Pezizomycotina</taxon>
        <taxon>Sordariomycetes</taxon>
        <taxon>Sordariomycetidae</taxon>
        <taxon>Cephalothecales</taxon>
        <taxon>Cephalothecaceae</taxon>
        <taxon>Phialemonium</taxon>
    </lineage>
</organism>
<dbReference type="CDD" id="cd03132">
    <property type="entry name" value="GATase1_catalase"/>
    <property type="match status" value="1"/>
</dbReference>
<keyword evidence="7" id="KW-0560">Oxidoreductase</keyword>
<dbReference type="Pfam" id="PF18011">
    <property type="entry name" value="Catalase_C"/>
    <property type="match status" value="1"/>
</dbReference>
<evidence type="ECO:0000259" key="11">
    <source>
        <dbReference type="Pfam" id="PF06628"/>
    </source>
</evidence>